<protein>
    <submittedName>
        <fullName evidence="2">Tetraspanin</fullName>
    </submittedName>
</protein>
<dbReference type="VEuPathDB" id="FungiDB:A9K55_005681"/>
<organism evidence="2 3">
    <name type="scientific">Cordyceps militaris</name>
    <name type="common">Caterpillar fungus</name>
    <name type="synonym">Clavaria militaris</name>
    <dbReference type="NCBI Taxonomy" id="73501"/>
    <lineage>
        <taxon>Eukaryota</taxon>
        <taxon>Fungi</taxon>
        <taxon>Dikarya</taxon>
        <taxon>Ascomycota</taxon>
        <taxon>Pezizomycotina</taxon>
        <taxon>Sordariomycetes</taxon>
        <taxon>Hypocreomycetidae</taxon>
        <taxon>Hypocreales</taxon>
        <taxon>Cordycipitaceae</taxon>
        <taxon>Cordyceps</taxon>
    </lineage>
</organism>
<dbReference type="GO" id="GO:0016020">
    <property type="term" value="C:membrane"/>
    <property type="evidence" value="ECO:0007669"/>
    <property type="project" value="InterPro"/>
</dbReference>
<gene>
    <name evidence="2" type="ORF">A9K55_005681</name>
</gene>
<evidence type="ECO:0000313" key="3">
    <source>
        <dbReference type="Proteomes" id="UP000323067"/>
    </source>
</evidence>
<keyword evidence="1" id="KW-1133">Transmembrane helix</keyword>
<proteinExistence type="predicted"/>
<dbReference type="OrthoDB" id="2279611at2759"/>
<feature type="transmembrane region" description="Helical" evidence="1">
    <location>
        <begin position="101"/>
        <end position="125"/>
    </location>
</feature>
<dbReference type="SUPFAM" id="SSF48652">
    <property type="entry name" value="Tetraspanin"/>
    <property type="match status" value="1"/>
</dbReference>
<dbReference type="AlphaFoldDB" id="A0A2H4SBH5"/>
<feature type="transmembrane region" description="Helical" evidence="1">
    <location>
        <begin position="228"/>
        <end position="251"/>
    </location>
</feature>
<name>A0A2H4SBH5_CORMI</name>
<dbReference type="InterPro" id="IPR008952">
    <property type="entry name" value="Tetraspanin_EC2_sf"/>
</dbReference>
<evidence type="ECO:0000313" key="2">
    <source>
        <dbReference type="EMBL" id="ATY60437.1"/>
    </source>
</evidence>
<dbReference type="EMBL" id="CP023323">
    <property type="protein sequence ID" value="ATY60437.1"/>
    <property type="molecule type" value="Genomic_DNA"/>
</dbReference>
<reference evidence="2 3" key="1">
    <citation type="journal article" date="2017" name="BMC Genomics">
        <title>Chromosome level assembly and secondary metabolite potential of the parasitic fungus Cordyceps militaris.</title>
        <authorList>
            <person name="Kramer G.J."/>
            <person name="Nodwell J.R."/>
        </authorList>
    </citation>
    <scope>NUCLEOTIDE SEQUENCE [LARGE SCALE GENOMIC DNA]</scope>
    <source>
        <strain evidence="2 3">ATCC 34164</strain>
    </source>
</reference>
<dbReference type="Proteomes" id="UP000323067">
    <property type="component" value="Chromosome vi"/>
</dbReference>
<keyword evidence="1" id="KW-0472">Membrane</keyword>
<feature type="transmembrane region" description="Helical" evidence="1">
    <location>
        <begin position="137"/>
        <end position="156"/>
    </location>
</feature>
<sequence>MNPLVLLGLPASSTPLHYPSFFLDVQISPLRLRNLTSNPPPPLFPPAAMPDKVLLATLAINILFLATGALELGFCLVVQGLLGQEPVDGREAVRHLLYREFPLDAGIANASIILATFVFTLVGLASKGRSVLKLSGYLIAFCAIFTLCLGVVLWVMTLRVKETFYPTYLDQDPSVQSAIQTSFGCCGYVNASTPAFITDSTCPSPAAAALLRGCATSISSFANIALDVIFTALFGMVGVDALFILSIAALLKVRKERERYRHIDDKSGYQQF</sequence>
<evidence type="ECO:0000256" key="1">
    <source>
        <dbReference type="SAM" id="Phobius"/>
    </source>
</evidence>
<dbReference type="VEuPathDB" id="FungiDB:CCM_03293"/>
<feature type="transmembrane region" description="Helical" evidence="1">
    <location>
        <begin position="53"/>
        <end position="81"/>
    </location>
</feature>
<accession>A0A2H4SBH5</accession>
<keyword evidence="1" id="KW-0812">Transmembrane</keyword>